<sequence>MRRSSRSFLSMALILLLCVAAAPQMGAAQDDEIELRIWDQFTAPSESEIVDSIYNAFTEQNPNVTITREAMDTDQMRQTVNTALASGTGPDIIFYDTGPGFAGVLADAGLILPLDDLAGQYGWAERFIPSALQGSSIGGQLYGLPLQVDLIGMYYNKTLLDQEGLQVPTTVDELAAFCGQAAEKGFEPPLAFSNNPGWQAGHQFSMASTNMVGPEAMQQLLFQHQGSWNTPEMVAAIDAYFAKLRDAGCFSEPNALNYDDGNSLFFTGQSLLHPTGSWLVGDIQENMPDYEVGMVPFPTLEGGQGSFWVSGLGSAYYISAQSQNQEAAGRFLDHLFSQESAARWVGEAGFAVPMAVDTATLEVSPLFKSILDVLASANNGQVQLGYNIDVLAPPEFNDVMTNGFQAMLAGDKTAEQQAADLQAAWEAGMPAMTGTPAA</sequence>
<proteinExistence type="inferred from homology"/>
<evidence type="ECO:0000256" key="3">
    <source>
        <dbReference type="ARBA" id="ARBA00022448"/>
    </source>
</evidence>
<evidence type="ECO:0000256" key="1">
    <source>
        <dbReference type="ARBA" id="ARBA00004418"/>
    </source>
</evidence>
<dbReference type="InterPro" id="IPR006059">
    <property type="entry name" value="SBP"/>
</dbReference>
<comment type="similarity">
    <text evidence="2">Belongs to the bacterial solute-binding protein 1 family.</text>
</comment>
<name>A0A6J4V443_9BACT</name>
<dbReference type="GO" id="GO:0042597">
    <property type="term" value="C:periplasmic space"/>
    <property type="evidence" value="ECO:0007669"/>
    <property type="project" value="UniProtKB-SubCell"/>
</dbReference>
<dbReference type="EMBL" id="CADCWG010000209">
    <property type="protein sequence ID" value="CAA9566237.1"/>
    <property type="molecule type" value="Genomic_DNA"/>
</dbReference>
<dbReference type="AlphaFoldDB" id="A0A6J4V443"/>
<dbReference type="Pfam" id="PF13416">
    <property type="entry name" value="SBP_bac_8"/>
    <property type="match status" value="1"/>
</dbReference>
<organism evidence="5">
    <name type="scientific">uncultured Thermomicrobiales bacterium</name>
    <dbReference type="NCBI Taxonomy" id="1645740"/>
    <lineage>
        <taxon>Bacteria</taxon>
        <taxon>Pseudomonadati</taxon>
        <taxon>Thermomicrobiota</taxon>
        <taxon>Thermomicrobia</taxon>
        <taxon>Thermomicrobiales</taxon>
        <taxon>environmental samples</taxon>
    </lineage>
</organism>
<comment type="subcellular location">
    <subcellularLocation>
        <location evidence="1">Periplasm</location>
    </subcellularLocation>
</comment>
<feature type="chain" id="PRO_5026712456" description="ABC transporter, substrate-binding protein (Cluster 1, maltose/g3p/polyamine/iron)" evidence="4">
    <location>
        <begin position="28"/>
        <end position="438"/>
    </location>
</feature>
<evidence type="ECO:0000256" key="4">
    <source>
        <dbReference type="SAM" id="SignalP"/>
    </source>
</evidence>
<dbReference type="SUPFAM" id="SSF53850">
    <property type="entry name" value="Periplasmic binding protein-like II"/>
    <property type="match status" value="1"/>
</dbReference>
<dbReference type="Gene3D" id="3.40.190.10">
    <property type="entry name" value="Periplasmic binding protein-like II"/>
    <property type="match status" value="2"/>
</dbReference>
<protein>
    <recommendedName>
        <fullName evidence="6">ABC transporter, substrate-binding protein (Cluster 1, maltose/g3p/polyamine/iron)</fullName>
    </recommendedName>
</protein>
<feature type="signal peptide" evidence="4">
    <location>
        <begin position="1"/>
        <end position="27"/>
    </location>
</feature>
<accession>A0A6J4V443</accession>
<evidence type="ECO:0000313" key="5">
    <source>
        <dbReference type="EMBL" id="CAA9566237.1"/>
    </source>
</evidence>
<reference evidence="5" key="1">
    <citation type="submission" date="2020-02" db="EMBL/GenBank/DDBJ databases">
        <authorList>
            <person name="Meier V. D."/>
        </authorList>
    </citation>
    <scope>NUCLEOTIDE SEQUENCE</scope>
    <source>
        <strain evidence="5">AVDCRST_MAG49</strain>
    </source>
</reference>
<evidence type="ECO:0000256" key="2">
    <source>
        <dbReference type="ARBA" id="ARBA00008520"/>
    </source>
</evidence>
<dbReference type="PANTHER" id="PTHR43649">
    <property type="entry name" value="ARABINOSE-BINDING PROTEIN-RELATED"/>
    <property type="match status" value="1"/>
</dbReference>
<evidence type="ECO:0008006" key="6">
    <source>
        <dbReference type="Google" id="ProtNLM"/>
    </source>
</evidence>
<dbReference type="InterPro" id="IPR050490">
    <property type="entry name" value="Bact_solute-bd_prot1"/>
</dbReference>
<gene>
    <name evidence="5" type="ORF">AVDCRST_MAG49-3079</name>
</gene>
<dbReference type="PANTHER" id="PTHR43649:SF29">
    <property type="entry name" value="OSMOPROTECTIVE COMPOUNDS-BINDING PROTEIN GGTB"/>
    <property type="match status" value="1"/>
</dbReference>
<keyword evidence="3" id="KW-0813">Transport</keyword>
<keyword evidence="4" id="KW-0732">Signal</keyword>